<keyword evidence="5" id="KW-1185">Reference proteome</keyword>
<dbReference type="PANTHER" id="PTHR48107">
    <property type="entry name" value="NADPH-DEPENDENT ALDEHYDE REDUCTASE-LIKE PROTEIN, CHLOROPLASTIC-RELATED"/>
    <property type="match status" value="1"/>
</dbReference>
<dbReference type="InterPro" id="IPR002347">
    <property type="entry name" value="SDR_fam"/>
</dbReference>
<dbReference type="SUPFAM" id="SSF51735">
    <property type="entry name" value="NAD(P)-binding Rossmann-fold domains"/>
    <property type="match status" value="1"/>
</dbReference>
<name>A0A4S3ZR48_9HYPH</name>
<dbReference type="PRINTS" id="PR00080">
    <property type="entry name" value="SDRFAMILY"/>
</dbReference>
<dbReference type="PRINTS" id="PR00081">
    <property type="entry name" value="GDHRDH"/>
</dbReference>
<evidence type="ECO:0000256" key="3">
    <source>
        <dbReference type="SAM" id="MobiDB-lite"/>
    </source>
</evidence>
<sequence length="285" mass="30649">MKNHPTPPFEPQQQDMPGFTADMRPVPDHGEESYHGSGKLKGMKALITGGDSGIGRAVAIAYAREGADIVISYLDEHDDAQETAKWVKDVGRRCILIPGDIQRADHCQHLIDTTLRELGGIDILVNNAAHQASFSSLEDISDDEWRLTFEVNLHAMFYMVKRAEPHMKAGSAIINTASINSDSPNPTLLAYATSKGAIQNFTAGLAQLLAEKQIRANAVAPGPIWTPLIPSTLPEKAVETFGSQVPLKRAGQPAELQTAYVMLADPLSSYVSGATIAVTGGKPIL</sequence>
<dbReference type="Gene3D" id="3.40.50.720">
    <property type="entry name" value="NAD(P)-binding Rossmann-like Domain"/>
    <property type="match status" value="1"/>
</dbReference>
<feature type="compositionally biased region" description="Pro residues" evidence="3">
    <location>
        <begin position="1"/>
        <end position="10"/>
    </location>
</feature>
<evidence type="ECO:0000256" key="1">
    <source>
        <dbReference type="ARBA" id="ARBA00006484"/>
    </source>
</evidence>
<protein>
    <submittedName>
        <fullName evidence="4">SDR family oxidoreductase</fullName>
    </submittedName>
</protein>
<dbReference type="GO" id="GO:0016614">
    <property type="term" value="F:oxidoreductase activity, acting on CH-OH group of donors"/>
    <property type="evidence" value="ECO:0007669"/>
    <property type="project" value="UniProtKB-ARBA"/>
</dbReference>
<dbReference type="RefSeq" id="WP_190236723.1">
    <property type="nucleotide sequence ID" value="NZ_SSOA01000010.1"/>
</dbReference>
<dbReference type="AlphaFoldDB" id="A0A4S3ZR48"/>
<evidence type="ECO:0000313" key="5">
    <source>
        <dbReference type="Proteomes" id="UP000310754"/>
    </source>
</evidence>
<organism evidence="4 5">
    <name type="scientific">Allorhizobium terrae</name>
    <dbReference type="NCBI Taxonomy" id="1848972"/>
    <lineage>
        <taxon>Bacteria</taxon>
        <taxon>Pseudomonadati</taxon>
        <taxon>Pseudomonadota</taxon>
        <taxon>Alphaproteobacteria</taxon>
        <taxon>Hyphomicrobiales</taxon>
        <taxon>Rhizobiaceae</taxon>
        <taxon>Rhizobium/Agrobacterium group</taxon>
        <taxon>Allorhizobium</taxon>
    </lineage>
</organism>
<evidence type="ECO:0000256" key="2">
    <source>
        <dbReference type="ARBA" id="ARBA00023002"/>
    </source>
</evidence>
<dbReference type="Proteomes" id="UP000310754">
    <property type="component" value="Unassembled WGS sequence"/>
</dbReference>
<keyword evidence="2" id="KW-0560">Oxidoreductase</keyword>
<dbReference type="EMBL" id="SSOA01000010">
    <property type="protein sequence ID" value="THF47993.1"/>
    <property type="molecule type" value="Genomic_DNA"/>
</dbReference>
<dbReference type="InterPro" id="IPR020904">
    <property type="entry name" value="Sc_DH/Rdtase_CS"/>
</dbReference>
<dbReference type="PANTHER" id="PTHR48107:SF16">
    <property type="entry name" value="NADPH-DEPENDENT ALDEHYDE REDUCTASE 1, CHLOROPLASTIC"/>
    <property type="match status" value="1"/>
</dbReference>
<comment type="caution">
    <text evidence="4">The sequence shown here is derived from an EMBL/GenBank/DDBJ whole genome shotgun (WGS) entry which is preliminary data.</text>
</comment>
<dbReference type="PROSITE" id="PS00061">
    <property type="entry name" value="ADH_SHORT"/>
    <property type="match status" value="1"/>
</dbReference>
<reference evidence="4 5" key="1">
    <citation type="submission" date="2019-04" db="EMBL/GenBank/DDBJ databases">
        <title>Rhizobium terrae sp. nov., isolated from a paddy soil.</title>
        <authorList>
            <person name="Lin S.-Y."/>
            <person name="Hameed A."/>
            <person name="Huang H.-I."/>
            <person name="Young C.-C."/>
        </authorList>
    </citation>
    <scope>NUCLEOTIDE SEQUENCE [LARGE SCALE GENOMIC DNA]</scope>
    <source>
        <strain evidence="4 5">CC-HIH110</strain>
    </source>
</reference>
<dbReference type="Pfam" id="PF13561">
    <property type="entry name" value="adh_short_C2"/>
    <property type="match status" value="1"/>
</dbReference>
<accession>A0A4S3ZR48</accession>
<dbReference type="InterPro" id="IPR036291">
    <property type="entry name" value="NAD(P)-bd_dom_sf"/>
</dbReference>
<comment type="similarity">
    <text evidence="1">Belongs to the short-chain dehydrogenases/reductases (SDR) family.</text>
</comment>
<feature type="compositionally biased region" description="Basic and acidic residues" evidence="3">
    <location>
        <begin position="25"/>
        <end position="34"/>
    </location>
</feature>
<evidence type="ECO:0000313" key="4">
    <source>
        <dbReference type="EMBL" id="THF47993.1"/>
    </source>
</evidence>
<gene>
    <name evidence="4" type="ORF">E6C51_16095</name>
</gene>
<dbReference type="FunFam" id="3.40.50.720:FF:000084">
    <property type="entry name" value="Short-chain dehydrogenase reductase"/>
    <property type="match status" value="1"/>
</dbReference>
<proteinExistence type="inferred from homology"/>
<feature type="region of interest" description="Disordered" evidence="3">
    <location>
        <begin position="1"/>
        <end position="37"/>
    </location>
</feature>